<dbReference type="InterPro" id="IPR057947">
    <property type="entry name" value="TPR_XPO7/RBP17"/>
</dbReference>
<evidence type="ECO:0000256" key="3">
    <source>
        <dbReference type="ARBA" id="ARBA00009466"/>
    </source>
</evidence>
<comment type="similarity">
    <text evidence="3">Belongs to the exportin family.</text>
</comment>
<dbReference type="GO" id="GO:0005737">
    <property type="term" value="C:cytoplasm"/>
    <property type="evidence" value="ECO:0007669"/>
    <property type="project" value="UniProtKB-SubCell"/>
</dbReference>
<accession>A0ABD1VHN7</accession>
<evidence type="ECO:0000259" key="8">
    <source>
        <dbReference type="Pfam" id="PF25795"/>
    </source>
</evidence>
<evidence type="ECO:0000313" key="9">
    <source>
        <dbReference type="EMBL" id="KAL2536859.1"/>
    </source>
</evidence>
<keyword evidence="4" id="KW-0813">Transport</keyword>
<protein>
    <submittedName>
        <fullName evidence="9">ARM repeat superfamily protein</fullName>
    </submittedName>
</protein>
<dbReference type="InterPro" id="IPR011989">
    <property type="entry name" value="ARM-like"/>
</dbReference>
<evidence type="ECO:0000256" key="7">
    <source>
        <dbReference type="ARBA" id="ARBA00023242"/>
    </source>
</evidence>
<name>A0ABD1VHN7_9LAMI</name>
<feature type="domain" description="Exportin-7/Ran-binding protein 17 TPR repeats" evidence="8">
    <location>
        <begin position="11"/>
        <end position="127"/>
    </location>
</feature>
<dbReference type="GO" id="GO:0015031">
    <property type="term" value="P:protein transport"/>
    <property type="evidence" value="ECO:0007669"/>
    <property type="project" value="UniProtKB-KW"/>
</dbReference>
<organism evidence="9 10">
    <name type="scientific">Forsythia ovata</name>
    <dbReference type="NCBI Taxonomy" id="205694"/>
    <lineage>
        <taxon>Eukaryota</taxon>
        <taxon>Viridiplantae</taxon>
        <taxon>Streptophyta</taxon>
        <taxon>Embryophyta</taxon>
        <taxon>Tracheophyta</taxon>
        <taxon>Spermatophyta</taxon>
        <taxon>Magnoliopsida</taxon>
        <taxon>eudicotyledons</taxon>
        <taxon>Gunneridae</taxon>
        <taxon>Pentapetalae</taxon>
        <taxon>asterids</taxon>
        <taxon>lamiids</taxon>
        <taxon>Lamiales</taxon>
        <taxon>Oleaceae</taxon>
        <taxon>Forsythieae</taxon>
        <taxon>Forsythia</taxon>
    </lineage>
</organism>
<dbReference type="PANTHER" id="PTHR12596:SF2">
    <property type="entry name" value="EXPORTIN-7 ISOFORM X1"/>
    <property type="match status" value="1"/>
</dbReference>
<keyword evidence="7" id="KW-0539">Nucleus</keyword>
<keyword evidence="10" id="KW-1185">Reference proteome</keyword>
<dbReference type="Proteomes" id="UP001604277">
    <property type="component" value="Unassembled WGS sequence"/>
</dbReference>
<keyword evidence="5" id="KW-0963">Cytoplasm</keyword>
<evidence type="ECO:0000256" key="6">
    <source>
        <dbReference type="ARBA" id="ARBA00022927"/>
    </source>
</evidence>
<dbReference type="Gene3D" id="1.25.10.10">
    <property type="entry name" value="Leucine-rich Repeat Variant"/>
    <property type="match status" value="1"/>
</dbReference>
<evidence type="ECO:0000313" key="10">
    <source>
        <dbReference type="Proteomes" id="UP001604277"/>
    </source>
</evidence>
<evidence type="ECO:0000256" key="2">
    <source>
        <dbReference type="ARBA" id="ARBA00004496"/>
    </source>
</evidence>
<reference evidence="10" key="1">
    <citation type="submission" date="2024-07" db="EMBL/GenBank/DDBJ databases">
        <title>Two chromosome-level genome assemblies of Korean endemic species Abeliophyllum distichum and Forsythia ovata (Oleaceae).</title>
        <authorList>
            <person name="Jang H."/>
        </authorList>
    </citation>
    <scope>NUCLEOTIDE SEQUENCE [LARGE SCALE GENOMIC DNA]</scope>
</reference>
<comment type="caution">
    <text evidence="9">The sequence shown here is derived from an EMBL/GenBank/DDBJ whole genome shotgun (WGS) entry which is preliminary data.</text>
</comment>
<keyword evidence="6" id="KW-0653">Protein transport</keyword>
<evidence type="ECO:0000256" key="1">
    <source>
        <dbReference type="ARBA" id="ARBA00004123"/>
    </source>
</evidence>
<dbReference type="PANTHER" id="PTHR12596">
    <property type="entry name" value="EXPORTIN 4,7-RELATED"/>
    <property type="match status" value="1"/>
</dbReference>
<sequence length="527" mass="59967">MADWQRYGELSKQRLDRAILTFFQHLRKSYVGDQAMHSSKLYARLSELLGLHDHLLLLDFFVRKIATNLKCYTVSEEVIDHTLSLFLELASGYVTGKLLLKLDTIKFIVAHHNREHFPFLEEYSCSKSRTTFYYTIGWLIFMDDSPVLFKSSMAPLQKVFITLESTPDAMFRTDTVKYALIGLMRDLRGIAMATNSRRTYGFLFDWIYPAHMPIVLRGISHWADKPEVTTPLLKFMAEFVLNKAQRVTFDTSSPNGILLFREVSKLLVAYGSRILSLSKATDIYAFKYKGIWISLTILSRALSGNYVNFGVFELYGDRSLADVLDIALKMALSIPLADILAYRKLTRAYFAFLEVIFNSHIVFVLNLHTSAFMHIVSSLESGLKGLDVGISSQCASAIDNLAAFYFLNITMGEAPTSPAAINLASHIAECPSLLPEILKTLFEIVLFEDCGNQWNLSRPMLSLILISEQMYSGLKAHILASQPVDQHQRLALCFDKLMTDVVRSLDSKNRDKFTQNLTIFRHDFRVK</sequence>
<proteinExistence type="inferred from homology"/>
<dbReference type="Pfam" id="PF25795">
    <property type="entry name" value="TPR_XPO7"/>
    <property type="match status" value="1"/>
</dbReference>
<comment type="subcellular location">
    <subcellularLocation>
        <location evidence="2">Cytoplasm</location>
    </subcellularLocation>
    <subcellularLocation>
        <location evidence="1">Nucleus</location>
    </subcellularLocation>
</comment>
<dbReference type="FunFam" id="1.25.10.10:FF:000158">
    <property type="entry name" value="ARM repeat superfamily protein"/>
    <property type="match status" value="1"/>
</dbReference>
<dbReference type="GO" id="GO:0005634">
    <property type="term" value="C:nucleus"/>
    <property type="evidence" value="ECO:0007669"/>
    <property type="project" value="UniProtKB-SubCell"/>
</dbReference>
<gene>
    <name evidence="9" type="ORF">Fot_18250</name>
</gene>
<dbReference type="InterPro" id="IPR044189">
    <property type="entry name" value="XPO4/7-like"/>
</dbReference>
<evidence type="ECO:0000256" key="4">
    <source>
        <dbReference type="ARBA" id="ARBA00022448"/>
    </source>
</evidence>
<dbReference type="AlphaFoldDB" id="A0ABD1VHN7"/>
<dbReference type="EMBL" id="JBFOLJ010000005">
    <property type="protein sequence ID" value="KAL2536859.1"/>
    <property type="molecule type" value="Genomic_DNA"/>
</dbReference>
<evidence type="ECO:0000256" key="5">
    <source>
        <dbReference type="ARBA" id="ARBA00022490"/>
    </source>
</evidence>